<name>A0A8S3EZD4_9BILA</name>
<dbReference type="AlphaFoldDB" id="A0A8S3EZD4"/>
<dbReference type="Proteomes" id="UP000676336">
    <property type="component" value="Unassembled WGS sequence"/>
</dbReference>
<proteinExistence type="predicted"/>
<gene>
    <name evidence="1" type="ORF">SMN809_LOCUS61326</name>
</gene>
<feature type="non-terminal residue" evidence="1">
    <location>
        <position position="1"/>
    </location>
</feature>
<reference evidence="1" key="1">
    <citation type="submission" date="2021-02" db="EMBL/GenBank/DDBJ databases">
        <authorList>
            <person name="Nowell W R."/>
        </authorList>
    </citation>
    <scope>NUCLEOTIDE SEQUENCE</scope>
</reference>
<dbReference type="EMBL" id="CAJOBI010245345">
    <property type="protein sequence ID" value="CAF5093896.1"/>
    <property type="molecule type" value="Genomic_DNA"/>
</dbReference>
<organism evidence="1 2">
    <name type="scientific">Rotaria magnacalcarata</name>
    <dbReference type="NCBI Taxonomy" id="392030"/>
    <lineage>
        <taxon>Eukaryota</taxon>
        <taxon>Metazoa</taxon>
        <taxon>Spiralia</taxon>
        <taxon>Gnathifera</taxon>
        <taxon>Rotifera</taxon>
        <taxon>Eurotatoria</taxon>
        <taxon>Bdelloidea</taxon>
        <taxon>Philodinida</taxon>
        <taxon>Philodinidae</taxon>
        <taxon>Rotaria</taxon>
    </lineage>
</organism>
<protein>
    <submittedName>
        <fullName evidence="1">Uncharacterized protein</fullName>
    </submittedName>
</protein>
<accession>A0A8S3EZD4</accession>
<evidence type="ECO:0000313" key="1">
    <source>
        <dbReference type="EMBL" id="CAF5093896.1"/>
    </source>
</evidence>
<comment type="caution">
    <text evidence="1">The sequence shown here is derived from an EMBL/GenBank/DDBJ whole genome shotgun (WGS) entry which is preliminary data.</text>
</comment>
<evidence type="ECO:0000313" key="2">
    <source>
        <dbReference type="Proteomes" id="UP000676336"/>
    </source>
</evidence>
<sequence length="61" mass="6814">DAMIETKINCTSLLDSSNGFHSKASSNELYRIHCLSGFPSNDCSNVFHLIDYSSGSRRMVR</sequence>